<dbReference type="Proteomes" id="UP000299102">
    <property type="component" value="Unassembled WGS sequence"/>
</dbReference>
<keyword evidence="2" id="KW-1185">Reference proteome</keyword>
<evidence type="ECO:0000313" key="1">
    <source>
        <dbReference type="EMBL" id="GBP82321.1"/>
    </source>
</evidence>
<name>A0A4C1Z0R5_EUMVA</name>
<proteinExistence type="predicted"/>
<dbReference type="EMBL" id="BGZK01001558">
    <property type="protein sequence ID" value="GBP82321.1"/>
    <property type="molecule type" value="Genomic_DNA"/>
</dbReference>
<reference evidence="1 2" key="1">
    <citation type="journal article" date="2019" name="Commun. Biol.">
        <title>The bagworm genome reveals a unique fibroin gene that provides high tensile strength.</title>
        <authorList>
            <person name="Kono N."/>
            <person name="Nakamura H."/>
            <person name="Ohtoshi R."/>
            <person name="Tomita M."/>
            <person name="Numata K."/>
            <person name="Arakawa K."/>
        </authorList>
    </citation>
    <scope>NUCLEOTIDE SEQUENCE [LARGE SCALE GENOMIC DNA]</scope>
</reference>
<dbReference type="AlphaFoldDB" id="A0A4C1Z0R5"/>
<protein>
    <submittedName>
        <fullName evidence="1">Uncharacterized protein</fullName>
    </submittedName>
</protein>
<sequence>MLYCYNKCRSIIVDPRHRRYVVGSRKSAARAARARASCGYLPGFHDLVYNLRTSSACRRRKDRVDQDANRIYCGPRSSRARAGAVSAAPGGILEKVFDPPNSGCYVRHKYCSFGDLTPRHYGKYRRCRCFREVLNVLRIRENWLKILKPDGPLLV</sequence>
<organism evidence="1 2">
    <name type="scientific">Eumeta variegata</name>
    <name type="common">Bagworm moth</name>
    <name type="synonym">Eumeta japonica</name>
    <dbReference type="NCBI Taxonomy" id="151549"/>
    <lineage>
        <taxon>Eukaryota</taxon>
        <taxon>Metazoa</taxon>
        <taxon>Ecdysozoa</taxon>
        <taxon>Arthropoda</taxon>
        <taxon>Hexapoda</taxon>
        <taxon>Insecta</taxon>
        <taxon>Pterygota</taxon>
        <taxon>Neoptera</taxon>
        <taxon>Endopterygota</taxon>
        <taxon>Lepidoptera</taxon>
        <taxon>Glossata</taxon>
        <taxon>Ditrysia</taxon>
        <taxon>Tineoidea</taxon>
        <taxon>Psychidae</taxon>
        <taxon>Oiketicinae</taxon>
        <taxon>Eumeta</taxon>
    </lineage>
</organism>
<gene>
    <name evidence="1" type="ORF">EVAR_53779_1</name>
</gene>
<evidence type="ECO:0000313" key="2">
    <source>
        <dbReference type="Proteomes" id="UP000299102"/>
    </source>
</evidence>
<accession>A0A4C1Z0R5</accession>
<comment type="caution">
    <text evidence="1">The sequence shown here is derived from an EMBL/GenBank/DDBJ whole genome shotgun (WGS) entry which is preliminary data.</text>
</comment>